<evidence type="ECO:0000313" key="2">
    <source>
        <dbReference type="EMBL" id="MFD1538133.1"/>
    </source>
</evidence>
<dbReference type="EMBL" id="JBHUCM010000012">
    <property type="protein sequence ID" value="MFD1538133.1"/>
    <property type="molecule type" value="Genomic_DNA"/>
</dbReference>
<evidence type="ECO:0000256" key="1">
    <source>
        <dbReference type="SAM" id="Phobius"/>
    </source>
</evidence>
<reference evidence="3" key="1">
    <citation type="journal article" date="2019" name="Int. J. Syst. Evol. Microbiol.">
        <title>The Global Catalogue of Microorganisms (GCM) 10K type strain sequencing project: providing services to taxonomists for standard genome sequencing and annotation.</title>
        <authorList>
            <consortium name="The Broad Institute Genomics Platform"/>
            <consortium name="The Broad Institute Genome Sequencing Center for Infectious Disease"/>
            <person name="Wu L."/>
            <person name="Ma J."/>
        </authorList>
    </citation>
    <scope>NUCLEOTIDE SEQUENCE [LARGE SCALE GENOMIC DNA]</scope>
    <source>
        <strain evidence="3">CGMCC 1.15399</strain>
    </source>
</reference>
<keyword evidence="1" id="KW-0812">Transmembrane</keyword>
<feature type="transmembrane region" description="Helical" evidence="1">
    <location>
        <begin position="15"/>
        <end position="39"/>
    </location>
</feature>
<dbReference type="RefSeq" id="WP_281428823.1">
    <property type="nucleotide sequence ID" value="NZ_JAHKRM010000010.1"/>
</dbReference>
<name>A0ABW4G5U1_9ACTN</name>
<keyword evidence="1" id="KW-0472">Membrane</keyword>
<keyword evidence="3" id="KW-1185">Reference proteome</keyword>
<protein>
    <submittedName>
        <fullName evidence="2">Uncharacterized protein</fullName>
    </submittedName>
</protein>
<comment type="caution">
    <text evidence="2">The sequence shown here is derived from an EMBL/GenBank/DDBJ whole genome shotgun (WGS) entry which is preliminary data.</text>
</comment>
<organism evidence="2 3">
    <name type="scientific">Nonomuraea guangzhouensis</name>
    <dbReference type="NCBI Taxonomy" id="1291555"/>
    <lineage>
        <taxon>Bacteria</taxon>
        <taxon>Bacillati</taxon>
        <taxon>Actinomycetota</taxon>
        <taxon>Actinomycetes</taxon>
        <taxon>Streptosporangiales</taxon>
        <taxon>Streptosporangiaceae</taxon>
        <taxon>Nonomuraea</taxon>
    </lineage>
</organism>
<gene>
    <name evidence="2" type="ORF">ACFSJ0_13855</name>
</gene>
<evidence type="ECO:0000313" key="3">
    <source>
        <dbReference type="Proteomes" id="UP001597097"/>
    </source>
</evidence>
<keyword evidence="1" id="KW-1133">Transmembrane helix</keyword>
<proteinExistence type="predicted"/>
<sequence>MDDELSGRPVTDVEVALGVGLMVLLLLLPTIIWLATVLLRRHR</sequence>
<accession>A0ABW4G5U1</accession>
<dbReference type="Proteomes" id="UP001597097">
    <property type="component" value="Unassembled WGS sequence"/>
</dbReference>